<evidence type="ECO:0000313" key="2">
    <source>
        <dbReference type="Proteomes" id="UP001341840"/>
    </source>
</evidence>
<reference evidence="1 2" key="1">
    <citation type="journal article" date="2023" name="Plants (Basel)">
        <title>Bridging the Gap: Combining Genomics and Transcriptomics Approaches to Understand Stylosanthes scabra, an Orphan Legume from the Brazilian Caatinga.</title>
        <authorList>
            <person name="Ferreira-Neto J.R.C."/>
            <person name="da Silva M.D."/>
            <person name="Binneck E."/>
            <person name="de Melo N.F."/>
            <person name="da Silva R.H."/>
            <person name="de Melo A.L.T.M."/>
            <person name="Pandolfi V."/>
            <person name="Bustamante F.O."/>
            <person name="Brasileiro-Vidal A.C."/>
            <person name="Benko-Iseppon A.M."/>
        </authorList>
    </citation>
    <scope>NUCLEOTIDE SEQUENCE [LARGE SCALE GENOMIC DNA]</scope>
    <source>
        <tissue evidence="1">Leaves</tissue>
    </source>
</reference>
<feature type="non-terminal residue" evidence="1">
    <location>
        <position position="1"/>
    </location>
</feature>
<organism evidence="1 2">
    <name type="scientific">Stylosanthes scabra</name>
    <dbReference type="NCBI Taxonomy" id="79078"/>
    <lineage>
        <taxon>Eukaryota</taxon>
        <taxon>Viridiplantae</taxon>
        <taxon>Streptophyta</taxon>
        <taxon>Embryophyta</taxon>
        <taxon>Tracheophyta</taxon>
        <taxon>Spermatophyta</taxon>
        <taxon>Magnoliopsida</taxon>
        <taxon>eudicotyledons</taxon>
        <taxon>Gunneridae</taxon>
        <taxon>Pentapetalae</taxon>
        <taxon>rosids</taxon>
        <taxon>fabids</taxon>
        <taxon>Fabales</taxon>
        <taxon>Fabaceae</taxon>
        <taxon>Papilionoideae</taxon>
        <taxon>50 kb inversion clade</taxon>
        <taxon>dalbergioids sensu lato</taxon>
        <taxon>Dalbergieae</taxon>
        <taxon>Pterocarpus clade</taxon>
        <taxon>Stylosanthes</taxon>
    </lineage>
</organism>
<dbReference type="Proteomes" id="UP001341840">
    <property type="component" value="Unassembled WGS sequence"/>
</dbReference>
<sequence length="104" mass="11487">DRIVGEVHIGKVVIKDCRRMRAGLSEFEEEVQDPLHFREGGGEGSVLGFCGTAAHRDLPRALPRYEVGSEEDAVPGRRSSVVRVAHPIRVCKNGKSQFFALIKC</sequence>
<dbReference type="EMBL" id="JASCZI010212095">
    <property type="protein sequence ID" value="MED6198317.1"/>
    <property type="molecule type" value="Genomic_DNA"/>
</dbReference>
<accession>A0ABU6XK60</accession>
<gene>
    <name evidence="1" type="ORF">PIB30_065185</name>
</gene>
<protein>
    <submittedName>
        <fullName evidence="1">Uncharacterized protein</fullName>
    </submittedName>
</protein>
<name>A0ABU6XK60_9FABA</name>
<keyword evidence="2" id="KW-1185">Reference proteome</keyword>
<proteinExistence type="predicted"/>
<comment type="caution">
    <text evidence="1">The sequence shown here is derived from an EMBL/GenBank/DDBJ whole genome shotgun (WGS) entry which is preliminary data.</text>
</comment>
<evidence type="ECO:0000313" key="1">
    <source>
        <dbReference type="EMBL" id="MED6198317.1"/>
    </source>
</evidence>